<reference evidence="2" key="1">
    <citation type="submission" date="2017-05" db="EMBL/GenBank/DDBJ databases">
        <authorList>
            <person name="Rodrigo-Torres L."/>
            <person name="Arahal R. D."/>
            <person name="Lucena T."/>
        </authorList>
    </citation>
    <scope>NUCLEOTIDE SEQUENCE [LARGE SCALE GENOMIC DNA]</scope>
    <source>
        <strain evidence="2">CECT 8868</strain>
    </source>
</reference>
<dbReference type="EMBL" id="FXYD01000002">
    <property type="protein sequence ID" value="SMX37129.1"/>
    <property type="molecule type" value="Genomic_DNA"/>
</dbReference>
<dbReference type="Proteomes" id="UP000203464">
    <property type="component" value="Unassembled WGS sequence"/>
</dbReference>
<gene>
    <name evidence="1" type="ORF">OCA8868_01288</name>
</gene>
<accession>A0A238K2L1</accession>
<proteinExistence type="predicted"/>
<sequence length="53" mass="5838">MKLVSAVDFRQKMTWEKAITALFLGLQGALPKVQDILLEDGPYSLFGRGVTLA</sequence>
<dbReference type="RefSeq" id="WP_179214798.1">
    <property type="nucleotide sequence ID" value="NZ_FXYD01000002.1"/>
</dbReference>
<evidence type="ECO:0000313" key="2">
    <source>
        <dbReference type="Proteomes" id="UP000203464"/>
    </source>
</evidence>
<name>A0A238K2L1_9RHOB</name>
<protein>
    <submittedName>
        <fullName evidence="1">Uncharacterized protein</fullName>
    </submittedName>
</protein>
<evidence type="ECO:0000313" key="1">
    <source>
        <dbReference type="EMBL" id="SMX37129.1"/>
    </source>
</evidence>
<keyword evidence="2" id="KW-1185">Reference proteome</keyword>
<dbReference type="AlphaFoldDB" id="A0A238K2L1"/>
<organism evidence="1 2">
    <name type="scientific">Octadecabacter ascidiaceicola</name>
    <dbReference type="NCBI Taxonomy" id="1655543"/>
    <lineage>
        <taxon>Bacteria</taxon>
        <taxon>Pseudomonadati</taxon>
        <taxon>Pseudomonadota</taxon>
        <taxon>Alphaproteobacteria</taxon>
        <taxon>Rhodobacterales</taxon>
        <taxon>Roseobacteraceae</taxon>
        <taxon>Octadecabacter</taxon>
    </lineage>
</organism>